<dbReference type="InterPro" id="IPR016166">
    <property type="entry name" value="FAD-bd_PCMH"/>
</dbReference>
<gene>
    <name evidence="7" type="ORF">ACFPQB_10165</name>
</gene>
<comment type="cofactor">
    <cofactor evidence="1">
        <name>FAD</name>
        <dbReference type="ChEBI" id="CHEBI:57692"/>
    </cofactor>
</comment>
<proteinExistence type="inferred from homology"/>
<comment type="similarity">
    <text evidence="2">Belongs to the oxygen-dependent FAD-linked oxidoreductase family.</text>
</comment>
<name>A0ABW0ZE54_9ACTN</name>
<dbReference type="InterPro" id="IPR016169">
    <property type="entry name" value="FAD-bd_PCMH_sub2"/>
</dbReference>
<evidence type="ECO:0000256" key="5">
    <source>
        <dbReference type="ARBA" id="ARBA00023002"/>
    </source>
</evidence>
<feature type="domain" description="FAD-binding PCMH-type" evidence="6">
    <location>
        <begin position="334"/>
        <end position="507"/>
    </location>
</feature>
<dbReference type="Gene3D" id="3.20.20.30">
    <property type="entry name" value="Luciferase-like domain"/>
    <property type="match status" value="1"/>
</dbReference>
<dbReference type="InterPro" id="IPR036661">
    <property type="entry name" value="Luciferase-like_sf"/>
</dbReference>
<comment type="caution">
    <text evidence="7">The sequence shown here is derived from an EMBL/GenBank/DDBJ whole genome shotgun (WGS) entry which is preliminary data.</text>
</comment>
<organism evidence="7 8">
    <name type="scientific">Nocardioides vastitatis</name>
    <dbReference type="NCBI Taxonomy" id="2568655"/>
    <lineage>
        <taxon>Bacteria</taxon>
        <taxon>Bacillati</taxon>
        <taxon>Actinomycetota</taxon>
        <taxon>Actinomycetes</taxon>
        <taxon>Propionibacteriales</taxon>
        <taxon>Nocardioidaceae</taxon>
        <taxon>Nocardioides</taxon>
    </lineage>
</organism>
<dbReference type="InterPro" id="IPR016167">
    <property type="entry name" value="FAD-bd_PCMH_sub1"/>
</dbReference>
<dbReference type="InterPro" id="IPR006094">
    <property type="entry name" value="Oxid_FAD_bind_N"/>
</dbReference>
<protein>
    <submittedName>
        <fullName evidence="7">LLM class flavin-dependent oxidoreductase</fullName>
    </submittedName>
</protein>
<accession>A0ABW0ZE54</accession>
<reference evidence="8" key="1">
    <citation type="journal article" date="2019" name="Int. J. Syst. Evol. Microbiol.">
        <title>The Global Catalogue of Microorganisms (GCM) 10K type strain sequencing project: providing services to taxonomists for standard genome sequencing and annotation.</title>
        <authorList>
            <consortium name="The Broad Institute Genomics Platform"/>
            <consortium name="The Broad Institute Genome Sequencing Center for Infectious Disease"/>
            <person name="Wu L."/>
            <person name="Ma J."/>
        </authorList>
    </citation>
    <scope>NUCLEOTIDE SEQUENCE [LARGE SCALE GENOMIC DNA]</scope>
    <source>
        <strain evidence="8">YIM 94188</strain>
    </source>
</reference>
<dbReference type="PANTHER" id="PTHR42973:SF39">
    <property type="entry name" value="FAD-BINDING PCMH-TYPE DOMAIN-CONTAINING PROTEIN"/>
    <property type="match status" value="1"/>
</dbReference>
<dbReference type="SUPFAM" id="SSF56176">
    <property type="entry name" value="FAD-binding/transporter-associated domain-like"/>
    <property type="match status" value="1"/>
</dbReference>
<evidence type="ECO:0000256" key="3">
    <source>
        <dbReference type="ARBA" id="ARBA00022630"/>
    </source>
</evidence>
<keyword evidence="8" id="KW-1185">Reference proteome</keyword>
<dbReference type="InterPro" id="IPR050416">
    <property type="entry name" value="FAD-linked_Oxidoreductase"/>
</dbReference>
<dbReference type="PROSITE" id="PS51387">
    <property type="entry name" value="FAD_PCMH"/>
    <property type="match status" value="1"/>
</dbReference>
<dbReference type="Gene3D" id="3.40.462.20">
    <property type="match status" value="1"/>
</dbReference>
<evidence type="ECO:0000313" key="8">
    <source>
        <dbReference type="Proteomes" id="UP001596072"/>
    </source>
</evidence>
<evidence type="ECO:0000256" key="2">
    <source>
        <dbReference type="ARBA" id="ARBA00005466"/>
    </source>
</evidence>
<dbReference type="RefSeq" id="WP_378527047.1">
    <property type="nucleotide sequence ID" value="NZ_JBHSNS010000003.1"/>
</dbReference>
<evidence type="ECO:0000259" key="6">
    <source>
        <dbReference type="PROSITE" id="PS51387"/>
    </source>
</evidence>
<keyword evidence="5" id="KW-0560">Oxidoreductase</keyword>
<dbReference type="PANTHER" id="PTHR42973">
    <property type="entry name" value="BINDING OXIDOREDUCTASE, PUTATIVE (AFU_ORTHOLOGUE AFUA_1G17690)-RELATED"/>
    <property type="match status" value="1"/>
</dbReference>
<dbReference type="SUPFAM" id="SSF51679">
    <property type="entry name" value="Bacterial luciferase-like"/>
    <property type="match status" value="1"/>
</dbReference>
<keyword evidence="3" id="KW-0285">Flavoprotein</keyword>
<dbReference type="Gene3D" id="3.30.465.10">
    <property type="match status" value="1"/>
</dbReference>
<dbReference type="Pfam" id="PF01565">
    <property type="entry name" value="FAD_binding_4"/>
    <property type="match status" value="1"/>
</dbReference>
<dbReference type="Pfam" id="PF00296">
    <property type="entry name" value="Bac_luciferase"/>
    <property type="match status" value="1"/>
</dbReference>
<keyword evidence="4" id="KW-0274">FAD</keyword>
<evidence type="ECO:0000256" key="4">
    <source>
        <dbReference type="ARBA" id="ARBA00022827"/>
    </source>
</evidence>
<evidence type="ECO:0000313" key="7">
    <source>
        <dbReference type="EMBL" id="MFC5729284.1"/>
    </source>
</evidence>
<dbReference type="InterPro" id="IPR036318">
    <property type="entry name" value="FAD-bd_PCMH-like_sf"/>
</dbReference>
<dbReference type="Gene3D" id="3.30.43.10">
    <property type="entry name" value="Uridine Diphospho-n-acetylenolpyruvylglucosamine Reductase, domain 2"/>
    <property type="match status" value="1"/>
</dbReference>
<dbReference type="CDD" id="cd01097">
    <property type="entry name" value="Tetrahydromethanopterin_reductase"/>
    <property type="match status" value="1"/>
</dbReference>
<evidence type="ECO:0000256" key="1">
    <source>
        <dbReference type="ARBA" id="ARBA00001974"/>
    </source>
</evidence>
<dbReference type="Proteomes" id="UP001596072">
    <property type="component" value="Unassembled WGS sequence"/>
</dbReference>
<dbReference type="EMBL" id="JBHSNS010000003">
    <property type="protein sequence ID" value="MFC5729284.1"/>
    <property type="molecule type" value="Genomic_DNA"/>
</dbReference>
<sequence>MPDYGHALRFGTFITPVHTPVMHAVEKAELAEGLGFDLVTFQDHPYQPSFHDTWTLLTWVAASTSRIQVSGNVLNLPLRPPAILARSAASLDLLSGGRFALGLGAGAFWDAIEAMGGRRLTPGQSVDALSEAVDVIRGIWDPDVRGPLRAGGEWYRVNGAKPGPAPAHEIPIWLGALKPRMQRLVGEKADGWLPSFQYIGSEGLTAGNRVIDEAAESAGRDPREVTRLLNISPGMPAEELTRMAVEEGVSVFILATDDPGQLEEFASDVIPAVRKDVEGGRAAHGTRPAARVRGQKALSLRQPGIDYDGLPASLIEAAVEPGDAAYRRYRSAYMRGGAPGLVLRPRTVEQVRDAVEFSGEHRELPLGILSAGHGVSGRSVNQGGLVIDVSALNHIEVLDAEAGRVRIGPGARWVDVALALAPHGLAISSGDYGGVGVGGLATAGGVGWFARQHGLTIDHLRSVDVVLADGALAHASEEENRDLFWAMRGAGANFGIAVSFDFQAARVAQLGFAQLTFDATDTAGFIERWGTYIENADRAVSGEAILASARGGGRTARVLLAVDSDIPDQIVEHLQPITQVAPLLDQQIAIGRYDEVIGMFVTDQPQQGQGEPVSRSGLIGHLSRDFAHATAAFLDSGVSPWFQIRTVGGAVADTPADATAYGWRDANFSIVALGSQSRSGLIDQEWERVLPFFEGMYLSFETSLPAPIERAFPPRHLERLRELKRRYDPTGLFRDNFYIPPESQDRNAVA</sequence>
<dbReference type="InterPro" id="IPR011251">
    <property type="entry name" value="Luciferase-like_dom"/>
</dbReference>